<protein>
    <submittedName>
        <fullName evidence="1">Uncharacterized protein</fullName>
    </submittedName>
</protein>
<accession>A0A379Y3E1</accession>
<evidence type="ECO:0000313" key="1">
    <source>
        <dbReference type="EMBL" id="SUI40321.1"/>
    </source>
</evidence>
<organism evidence="1 2">
    <name type="scientific">Serratia marcescens</name>
    <dbReference type="NCBI Taxonomy" id="615"/>
    <lineage>
        <taxon>Bacteria</taxon>
        <taxon>Pseudomonadati</taxon>
        <taxon>Pseudomonadota</taxon>
        <taxon>Gammaproteobacteria</taxon>
        <taxon>Enterobacterales</taxon>
        <taxon>Yersiniaceae</taxon>
        <taxon>Serratia</taxon>
    </lineage>
</organism>
<sequence length="58" mass="7169">MQITPCEKCTRFRLKTRRQHLMVPQLDALMDQLTAGRRYRKLVNLIRQRFTRNFSQFR</sequence>
<evidence type="ECO:0000313" key="2">
    <source>
        <dbReference type="Proteomes" id="UP000254765"/>
    </source>
</evidence>
<dbReference type="AlphaFoldDB" id="A0A379Y3E1"/>
<gene>
    <name evidence="1" type="ORF">NCTC10211_00673</name>
</gene>
<dbReference type="Proteomes" id="UP000254765">
    <property type="component" value="Unassembled WGS sequence"/>
</dbReference>
<reference evidence="1 2" key="1">
    <citation type="submission" date="2018-06" db="EMBL/GenBank/DDBJ databases">
        <authorList>
            <consortium name="Pathogen Informatics"/>
            <person name="Doyle S."/>
        </authorList>
    </citation>
    <scope>NUCLEOTIDE SEQUENCE [LARGE SCALE GENOMIC DNA]</scope>
    <source>
        <strain evidence="1 2">NCTC10211</strain>
    </source>
</reference>
<name>A0A379Y3E1_SERMA</name>
<dbReference type="EMBL" id="UGYK01000002">
    <property type="protein sequence ID" value="SUI40321.1"/>
    <property type="molecule type" value="Genomic_DNA"/>
</dbReference>
<proteinExistence type="predicted"/>